<dbReference type="Gene3D" id="3.40.50.1110">
    <property type="entry name" value="SGNH hydrolase"/>
    <property type="match status" value="1"/>
</dbReference>
<dbReference type="Pfam" id="PF13472">
    <property type="entry name" value="Lipase_GDSL_2"/>
    <property type="match status" value="1"/>
</dbReference>
<feature type="domain" description="SGNH hydrolase-type esterase" evidence="1">
    <location>
        <begin position="11"/>
        <end position="184"/>
    </location>
</feature>
<dbReference type="EMBL" id="JACHVY010000003">
    <property type="protein sequence ID" value="MBB2902177.1"/>
    <property type="molecule type" value="Genomic_DNA"/>
</dbReference>
<gene>
    <name evidence="2" type="ORF">FHR75_003008</name>
</gene>
<sequence>MPDTAPLRLALLGDSLAAGVGAADARDTPGPLLTADLVAAGIPAEHRVFAVSGARSTALAGQVAAAGTWPQVAVVVVGANDLTHAVPVAQAVAELAAALSALRATGAEAVLVPAPDLSVVAHVPPALREFARTASAQLRTAQTRAAAAAGVAVADTSAAAAVFARDPSMFSPDRFHPSAAGYRVIAADVAPLVRAAARTALGAA</sequence>
<evidence type="ECO:0000259" key="1">
    <source>
        <dbReference type="Pfam" id="PF13472"/>
    </source>
</evidence>
<reference evidence="2 3" key="1">
    <citation type="submission" date="2020-08" db="EMBL/GenBank/DDBJ databases">
        <title>The Agave Microbiome: Exploring the role of microbial communities in plant adaptations to desert environments.</title>
        <authorList>
            <person name="Partida-Martinez L.P."/>
        </authorList>
    </citation>
    <scope>NUCLEOTIDE SEQUENCE [LARGE SCALE GENOMIC DNA]</scope>
    <source>
        <strain evidence="2 3">AS2.23</strain>
    </source>
</reference>
<dbReference type="InterPro" id="IPR013830">
    <property type="entry name" value="SGNH_hydro"/>
</dbReference>
<evidence type="ECO:0000313" key="3">
    <source>
        <dbReference type="Proteomes" id="UP000533269"/>
    </source>
</evidence>
<evidence type="ECO:0000313" key="2">
    <source>
        <dbReference type="EMBL" id="MBB2902177.1"/>
    </source>
</evidence>
<dbReference type="PANTHER" id="PTHR30383">
    <property type="entry name" value="THIOESTERASE 1/PROTEASE 1/LYSOPHOSPHOLIPASE L1"/>
    <property type="match status" value="1"/>
</dbReference>
<accession>A0A7W4XY49</accession>
<dbReference type="GO" id="GO:0004622">
    <property type="term" value="F:phosphatidylcholine lysophospholipase activity"/>
    <property type="evidence" value="ECO:0007669"/>
    <property type="project" value="TreeGrafter"/>
</dbReference>
<dbReference type="InterPro" id="IPR051532">
    <property type="entry name" value="Ester_Hydrolysis_Enzymes"/>
</dbReference>
<dbReference type="InterPro" id="IPR036514">
    <property type="entry name" value="SGNH_hydro_sf"/>
</dbReference>
<organism evidence="2 3">
    <name type="scientific">Kineococcus radiotolerans</name>
    <dbReference type="NCBI Taxonomy" id="131568"/>
    <lineage>
        <taxon>Bacteria</taxon>
        <taxon>Bacillati</taxon>
        <taxon>Actinomycetota</taxon>
        <taxon>Actinomycetes</taxon>
        <taxon>Kineosporiales</taxon>
        <taxon>Kineosporiaceae</taxon>
        <taxon>Kineococcus</taxon>
    </lineage>
</organism>
<dbReference type="AlphaFoldDB" id="A0A7W4XY49"/>
<proteinExistence type="predicted"/>
<dbReference type="Proteomes" id="UP000533269">
    <property type="component" value="Unassembled WGS sequence"/>
</dbReference>
<comment type="caution">
    <text evidence="2">The sequence shown here is derived from an EMBL/GenBank/DDBJ whole genome shotgun (WGS) entry which is preliminary data.</text>
</comment>
<dbReference type="SUPFAM" id="SSF52266">
    <property type="entry name" value="SGNH hydrolase"/>
    <property type="match status" value="1"/>
</dbReference>
<dbReference type="PANTHER" id="PTHR30383:SF5">
    <property type="entry name" value="SGNH HYDROLASE-TYPE ESTERASE DOMAIN-CONTAINING PROTEIN"/>
    <property type="match status" value="1"/>
</dbReference>
<dbReference type="RefSeq" id="WP_183392069.1">
    <property type="nucleotide sequence ID" value="NZ_JACHVY010000003.1"/>
</dbReference>
<name>A0A7W4XY49_KINRA</name>
<reference evidence="2 3" key="2">
    <citation type="submission" date="2020-08" db="EMBL/GenBank/DDBJ databases">
        <authorList>
            <person name="Partida-Martinez L."/>
            <person name="Huntemann M."/>
            <person name="Clum A."/>
            <person name="Wang J."/>
            <person name="Palaniappan K."/>
            <person name="Ritter S."/>
            <person name="Chen I.-M."/>
            <person name="Stamatis D."/>
            <person name="Reddy T."/>
            <person name="O'Malley R."/>
            <person name="Daum C."/>
            <person name="Shapiro N."/>
            <person name="Ivanova N."/>
            <person name="Kyrpides N."/>
            <person name="Woyke T."/>
        </authorList>
    </citation>
    <scope>NUCLEOTIDE SEQUENCE [LARGE SCALE GENOMIC DNA]</scope>
    <source>
        <strain evidence="2 3">AS2.23</strain>
    </source>
</reference>
<protein>
    <submittedName>
        <fullName evidence="2">Lysophospholipase L1-like esterase</fullName>
    </submittedName>
</protein>